<gene>
    <name evidence="2" type="ORF">B5C34_12185</name>
</gene>
<evidence type="ECO:0000313" key="3">
    <source>
        <dbReference type="Proteomes" id="UP000198462"/>
    </source>
</evidence>
<dbReference type="GO" id="GO:0016491">
    <property type="term" value="F:oxidoreductase activity"/>
    <property type="evidence" value="ECO:0007669"/>
    <property type="project" value="InterPro"/>
</dbReference>
<comment type="caution">
    <text evidence="2">The sequence shown here is derived from an EMBL/GenBank/DDBJ whole genome shotgun (WGS) entry which is preliminary data.</text>
</comment>
<dbReference type="SUPFAM" id="SSF52833">
    <property type="entry name" value="Thioredoxin-like"/>
    <property type="match status" value="1"/>
</dbReference>
<dbReference type="PANTHER" id="PTHR35272:SF3">
    <property type="entry name" value="THIOL:DISULFIDE INTERCHANGE PROTEIN DSBC"/>
    <property type="match status" value="1"/>
</dbReference>
<dbReference type="InterPro" id="IPR001853">
    <property type="entry name" value="DSBA-like_thioredoxin_dom"/>
</dbReference>
<dbReference type="Gene3D" id="3.40.30.10">
    <property type="entry name" value="Glutaredoxin"/>
    <property type="match status" value="1"/>
</dbReference>
<keyword evidence="3" id="KW-1185">Reference proteome</keyword>
<dbReference type="OrthoDB" id="9780147at2"/>
<evidence type="ECO:0000259" key="1">
    <source>
        <dbReference type="PROSITE" id="PS51352"/>
    </source>
</evidence>
<dbReference type="RefSeq" id="WP_088712843.1">
    <property type="nucleotide sequence ID" value="NZ_NFZT01000001.1"/>
</dbReference>
<dbReference type="InterPro" id="IPR036249">
    <property type="entry name" value="Thioredoxin-like_sf"/>
</dbReference>
<evidence type="ECO:0000313" key="2">
    <source>
        <dbReference type="EMBL" id="OWV34145.1"/>
    </source>
</evidence>
<dbReference type="PROSITE" id="PS51352">
    <property type="entry name" value="THIOREDOXIN_2"/>
    <property type="match status" value="1"/>
</dbReference>
<dbReference type="Proteomes" id="UP000198462">
    <property type="component" value="Unassembled WGS sequence"/>
</dbReference>
<dbReference type="EMBL" id="NFZT01000001">
    <property type="protein sequence ID" value="OWV34145.1"/>
    <property type="molecule type" value="Genomic_DNA"/>
</dbReference>
<dbReference type="InterPro" id="IPR051470">
    <property type="entry name" value="Thiol:disulfide_interchange"/>
</dbReference>
<reference evidence="3" key="1">
    <citation type="submission" date="2017-05" db="EMBL/GenBank/DDBJ databases">
        <authorList>
            <person name="Lin X."/>
        </authorList>
    </citation>
    <scope>NUCLEOTIDE SEQUENCE [LARGE SCALE GENOMIC DNA]</scope>
    <source>
        <strain evidence="3">JLT2012</strain>
    </source>
</reference>
<dbReference type="PANTHER" id="PTHR35272">
    <property type="entry name" value="THIOL:DISULFIDE INTERCHANGE PROTEIN DSBC-RELATED"/>
    <property type="match status" value="1"/>
</dbReference>
<dbReference type="CDD" id="cd03023">
    <property type="entry name" value="DsbA_Com1_like"/>
    <property type="match status" value="1"/>
</dbReference>
<dbReference type="InterPro" id="IPR041205">
    <property type="entry name" value="ScsC_N"/>
</dbReference>
<accession>A0A219B6Z8</accession>
<dbReference type="Pfam" id="PF18312">
    <property type="entry name" value="ScsC_N"/>
    <property type="match status" value="1"/>
</dbReference>
<proteinExistence type="predicted"/>
<dbReference type="InterPro" id="IPR013766">
    <property type="entry name" value="Thioredoxin_domain"/>
</dbReference>
<protein>
    <recommendedName>
        <fullName evidence="1">Thioredoxin domain-containing protein</fullName>
    </recommendedName>
</protein>
<dbReference type="AlphaFoldDB" id="A0A219B6Z8"/>
<organism evidence="2 3">
    <name type="scientific">Pacificimonas flava</name>
    <dbReference type="NCBI Taxonomy" id="1234595"/>
    <lineage>
        <taxon>Bacteria</taxon>
        <taxon>Pseudomonadati</taxon>
        <taxon>Pseudomonadota</taxon>
        <taxon>Alphaproteobacteria</taxon>
        <taxon>Sphingomonadales</taxon>
        <taxon>Sphingosinicellaceae</taxon>
        <taxon>Pacificimonas</taxon>
    </lineage>
</organism>
<dbReference type="Pfam" id="PF01323">
    <property type="entry name" value="DSBA"/>
    <property type="match status" value="1"/>
</dbReference>
<feature type="domain" description="Thioredoxin" evidence="1">
    <location>
        <begin position="71"/>
        <end position="283"/>
    </location>
</feature>
<sequence length="285" mass="30397">MIDRKLLLGAGLGGALVVAGAGITYLFMPPAARHAAFQTPEFTASAALESERSRAEGAAASQLDHIGNAVRDYLKTHPEIVIEAINTYNARQSAAQDNQLASALSENLNALLNPSTSFVAGKNTDKATVAVVEMYDYHCAYCKQASATVRELASRDEAVKVVFRELPVLHEESVYAARMALASRAQGKFLDMHFAMMETKGLLSAERVDEIARENGVDLDRARKVIGDKAITSALQTNQTLASSLGFDGTPAFVVATTNGEYVAIVSGFNPAELADAIETAKENS</sequence>
<name>A0A219B6Z8_9SPHN</name>